<name>A0ABP5IIU9_9ACTN</name>
<keyword evidence="2" id="KW-0732">Signal</keyword>
<evidence type="ECO:0000313" key="3">
    <source>
        <dbReference type="EMBL" id="GAA2101200.1"/>
    </source>
</evidence>
<sequence>MSVRSRAAATGAAVLVLACAVTGCAGDADAGPPRAEPSKAGGPTAPVPPPGKEATEISVPLDRYGPSPGELETIRAAEDVLTGRCMRGKGVEWKTAPRVPGEETQPRNRRRYGVVEPRIAEIYGYHMPAERPAVARRAAAEKAREKGLGAAARKAAHGSGKAPGGCVRKAKETLTRGLPDADYGLLDSTLGATYDRALKEPEVVRVFRAWSACMKKGGYDYPGPMQAITDARWRKGDHVSREEIRQARADVRCKERTGLVAVWNAAETRVQRAAVKAEPAAFEKLEKARSAWVDAAKRVLEKA</sequence>
<evidence type="ECO:0000256" key="1">
    <source>
        <dbReference type="SAM" id="MobiDB-lite"/>
    </source>
</evidence>
<dbReference type="PROSITE" id="PS51257">
    <property type="entry name" value="PROKAR_LIPOPROTEIN"/>
    <property type="match status" value="1"/>
</dbReference>
<dbReference type="EMBL" id="BAAAPE010000025">
    <property type="protein sequence ID" value="GAA2101200.1"/>
    <property type="molecule type" value="Genomic_DNA"/>
</dbReference>
<feature type="region of interest" description="Disordered" evidence="1">
    <location>
        <begin position="28"/>
        <end position="56"/>
    </location>
</feature>
<evidence type="ECO:0000256" key="2">
    <source>
        <dbReference type="SAM" id="SignalP"/>
    </source>
</evidence>
<protein>
    <recommendedName>
        <fullName evidence="5">Lipoprotein</fullName>
    </recommendedName>
</protein>
<gene>
    <name evidence="3" type="ORF">GCM10009801_74260</name>
</gene>
<evidence type="ECO:0000313" key="4">
    <source>
        <dbReference type="Proteomes" id="UP001500016"/>
    </source>
</evidence>
<organism evidence="3 4">
    <name type="scientific">Streptomyces albiaxialis</name>
    <dbReference type="NCBI Taxonomy" id="329523"/>
    <lineage>
        <taxon>Bacteria</taxon>
        <taxon>Bacillati</taxon>
        <taxon>Actinomycetota</taxon>
        <taxon>Actinomycetes</taxon>
        <taxon>Kitasatosporales</taxon>
        <taxon>Streptomycetaceae</taxon>
        <taxon>Streptomyces</taxon>
    </lineage>
</organism>
<dbReference type="Proteomes" id="UP001500016">
    <property type="component" value="Unassembled WGS sequence"/>
</dbReference>
<dbReference type="RefSeq" id="WP_344534741.1">
    <property type="nucleotide sequence ID" value="NZ_BAAAPE010000025.1"/>
</dbReference>
<comment type="caution">
    <text evidence="3">The sequence shown here is derived from an EMBL/GenBank/DDBJ whole genome shotgun (WGS) entry which is preliminary data.</text>
</comment>
<feature type="signal peptide" evidence="2">
    <location>
        <begin position="1"/>
        <end position="30"/>
    </location>
</feature>
<accession>A0ABP5IIU9</accession>
<evidence type="ECO:0008006" key="5">
    <source>
        <dbReference type="Google" id="ProtNLM"/>
    </source>
</evidence>
<keyword evidence="4" id="KW-1185">Reference proteome</keyword>
<feature type="chain" id="PRO_5047166504" description="Lipoprotein" evidence="2">
    <location>
        <begin position="31"/>
        <end position="303"/>
    </location>
</feature>
<reference evidence="4" key="1">
    <citation type="journal article" date="2019" name="Int. J. Syst. Evol. Microbiol.">
        <title>The Global Catalogue of Microorganisms (GCM) 10K type strain sequencing project: providing services to taxonomists for standard genome sequencing and annotation.</title>
        <authorList>
            <consortium name="The Broad Institute Genomics Platform"/>
            <consortium name="The Broad Institute Genome Sequencing Center for Infectious Disease"/>
            <person name="Wu L."/>
            <person name="Ma J."/>
        </authorList>
    </citation>
    <scope>NUCLEOTIDE SEQUENCE [LARGE SCALE GENOMIC DNA]</scope>
    <source>
        <strain evidence="4">JCM 15478</strain>
    </source>
</reference>
<proteinExistence type="predicted"/>